<evidence type="ECO:0000256" key="1">
    <source>
        <dbReference type="SAM" id="SignalP"/>
    </source>
</evidence>
<dbReference type="RefSeq" id="WP_002646272.1">
    <property type="nucleotide sequence ID" value="NZ_CP036341.1"/>
</dbReference>
<feature type="signal peptide" evidence="1">
    <location>
        <begin position="1"/>
        <end position="25"/>
    </location>
</feature>
<dbReference type="GeneID" id="98648413"/>
<protein>
    <submittedName>
        <fullName evidence="2">Uncharacterized protein</fullName>
    </submittedName>
</protein>
<evidence type="ECO:0000313" key="2">
    <source>
        <dbReference type="EMBL" id="QEG18036.1"/>
    </source>
</evidence>
<reference evidence="2 3" key="1">
    <citation type="submission" date="2019-08" db="EMBL/GenBank/DDBJ databases">
        <title>Deep-cultivation of Planctomycetes and their phenomic and genomic characterization uncovers novel biology.</title>
        <authorList>
            <person name="Wiegand S."/>
            <person name="Jogler M."/>
            <person name="Boedeker C."/>
            <person name="Pinto D."/>
            <person name="Vollmers J."/>
            <person name="Rivas-Marin E."/>
            <person name="Kohn T."/>
            <person name="Peeters S.H."/>
            <person name="Heuer A."/>
            <person name="Rast P."/>
            <person name="Oberbeckmann S."/>
            <person name="Bunk B."/>
            <person name="Jeske O."/>
            <person name="Meyerdierks A."/>
            <person name="Storesund J.E."/>
            <person name="Kallscheuer N."/>
            <person name="Luecker S."/>
            <person name="Lage O.M."/>
            <person name="Pohl T."/>
            <person name="Merkel B.J."/>
            <person name="Hornburger P."/>
            <person name="Mueller R.-W."/>
            <person name="Bruemmer F."/>
            <person name="Labrenz M."/>
            <person name="Spormann A.M."/>
            <person name="Op den Camp H."/>
            <person name="Overmann J."/>
            <person name="Amann R."/>
            <person name="Jetten M.S.M."/>
            <person name="Mascher T."/>
            <person name="Medema M.H."/>
            <person name="Devos D.P."/>
            <person name="Kaster A.-K."/>
            <person name="Ovreas L."/>
            <person name="Rohde M."/>
            <person name="Galperin M.Y."/>
            <person name="Jogler C."/>
        </authorList>
    </citation>
    <scope>NUCLEOTIDE SEQUENCE [LARGE SCALE GENOMIC DNA]</scope>
    <source>
        <strain evidence="2 3">DSM 8797</strain>
    </source>
</reference>
<feature type="chain" id="PRO_5046404858" evidence="1">
    <location>
        <begin position="26"/>
        <end position="267"/>
    </location>
</feature>
<keyword evidence="3" id="KW-1185">Reference proteome</keyword>
<dbReference type="EMBL" id="CP042910">
    <property type="protein sequence ID" value="QEG18036.1"/>
    <property type="molecule type" value="Genomic_DNA"/>
</dbReference>
<name>A0ABX5YQV0_9PLAN</name>
<gene>
    <name evidence="2" type="ORF">GmarT_39210</name>
</gene>
<keyword evidence="1" id="KW-0732">Signal</keyword>
<organism evidence="2 3">
    <name type="scientific">Gimesia maris</name>
    <dbReference type="NCBI Taxonomy" id="122"/>
    <lineage>
        <taxon>Bacteria</taxon>
        <taxon>Pseudomonadati</taxon>
        <taxon>Planctomycetota</taxon>
        <taxon>Planctomycetia</taxon>
        <taxon>Planctomycetales</taxon>
        <taxon>Planctomycetaceae</taxon>
        <taxon>Gimesia</taxon>
    </lineage>
</organism>
<sequence>MRTMPLICFITVTLTLGAQKSPAHASNNYFLPGDAFFHSHLDRELALKLKQNPETPFNYRFVGQLAFCGYAGYSSLVLDQQNQNLANNIHKVYFDIRNNLPIELKMKRDIPASKLETTQWNVADFEETNGMSLFFYNADYDWQRRHIALKYNEDWQGDLKKFGFGGGRYCEFVKSPDAIIASWSLGKYIPPLNLKLPEVEIEKFQTVKTPLTPQAPLKALILLGSNYNDYFNMKNGWDVIEVTNEGISRYEIHRKEWKNYEELYGKE</sequence>
<accession>A0ABX5YQV0</accession>
<proteinExistence type="predicted"/>
<dbReference type="Proteomes" id="UP000322887">
    <property type="component" value="Chromosome"/>
</dbReference>
<evidence type="ECO:0000313" key="3">
    <source>
        <dbReference type="Proteomes" id="UP000322887"/>
    </source>
</evidence>